<proteinExistence type="predicted"/>
<dbReference type="AlphaFoldDB" id="A0A5J4Z9V0"/>
<sequence length="539" mass="60608">MHNRCCRLPHAGTANRSERMAGVDTEWEEGLRRALQDGDLAQIMQWTELSMLHRQSIACETEKRRQALAHSQRKRLDTAAELREKLHAEAQYGFLAQKLAAYKPLHEHLLARMDGHKVDEQALESVTEQLQSEEAERAGAASYANARKEAVRDLEAQSRVLRAKLDQLRQMVIDVTKTLCAGSGNQGTPVDQDPFFGLAESLPSPLFGLSAVAFEYVRAVDALCKVSVERIEQGTFSEHKQYELHPVRLNIVVQDAQVPEELLYGSGNLSCGYDIASRAGPLEFSLAYAPALDVIVVVSNAMSCLTRLFPGDEGLLFPRLTQKDFLQADSHENFELGKFGDLKQTRLFCWAQALCFKHFLTPEQLYMAHQNHGSAPMTSSSMWKFPAANSLRFGGLMRRIRACLGTYRVLKHIMEMDIPRWKLSRVEASESDVGHDASGCAPWMRLEASFSPSSPKKGAFRARIVIPSSYPFTMPEWKVLTFPTDGDPRAIASGEDTTRDDFVYHLLLRSRDWYAHASHDARNMLLRKQLDLAAHLLAH</sequence>
<name>A0A5J4Z9V0_PORPP</name>
<keyword evidence="3" id="KW-1185">Reference proteome</keyword>
<comment type="caution">
    <text evidence="2">The sequence shown here is derived from an EMBL/GenBank/DDBJ whole genome shotgun (WGS) entry which is preliminary data.</text>
</comment>
<evidence type="ECO:0000256" key="1">
    <source>
        <dbReference type="SAM" id="Coils"/>
    </source>
</evidence>
<accession>A0A5J4Z9V0</accession>
<evidence type="ECO:0000313" key="2">
    <source>
        <dbReference type="EMBL" id="KAA8499523.1"/>
    </source>
</evidence>
<dbReference type="Proteomes" id="UP000324585">
    <property type="component" value="Unassembled WGS sequence"/>
</dbReference>
<protein>
    <submittedName>
        <fullName evidence="2">Uncharacterized protein</fullName>
    </submittedName>
</protein>
<organism evidence="2 3">
    <name type="scientific">Porphyridium purpureum</name>
    <name type="common">Red alga</name>
    <name type="synonym">Porphyridium cruentum</name>
    <dbReference type="NCBI Taxonomy" id="35688"/>
    <lineage>
        <taxon>Eukaryota</taxon>
        <taxon>Rhodophyta</taxon>
        <taxon>Bangiophyceae</taxon>
        <taxon>Porphyridiales</taxon>
        <taxon>Porphyridiaceae</taxon>
        <taxon>Porphyridium</taxon>
    </lineage>
</organism>
<feature type="coiled-coil region" evidence="1">
    <location>
        <begin position="116"/>
        <end position="171"/>
    </location>
</feature>
<keyword evidence="1" id="KW-0175">Coiled coil</keyword>
<evidence type="ECO:0000313" key="3">
    <source>
        <dbReference type="Proteomes" id="UP000324585"/>
    </source>
</evidence>
<reference evidence="3" key="1">
    <citation type="journal article" date="2019" name="Nat. Commun.">
        <title>Expansion of phycobilisome linker gene families in mesophilic red algae.</title>
        <authorList>
            <person name="Lee J."/>
            <person name="Kim D."/>
            <person name="Bhattacharya D."/>
            <person name="Yoon H.S."/>
        </authorList>
    </citation>
    <scope>NUCLEOTIDE SEQUENCE [LARGE SCALE GENOMIC DNA]</scope>
    <source>
        <strain evidence="3">CCMP 1328</strain>
    </source>
</reference>
<gene>
    <name evidence="2" type="ORF">FVE85_7108</name>
</gene>
<dbReference type="EMBL" id="VRMN01000001">
    <property type="protein sequence ID" value="KAA8499523.1"/>
    <property type="molecule type" value="Genomic_DNA"/>
</dbReference>